<reference evidence="2" key="1">
    <citation type="submission" date="2013-02" db="EMBL/GenBank/DDBJ databases">
        <authorList>
            <person name="Hughes D."/>
        </authorList>
    </citation>
    <scope>NUCLEOTIDE SEQUENCE</scope>
    <source>
        <strain>Durham</strain>
        <strain evidence="2">NC isolate 2 -- Noor lab</strain>
    </source>
</reference>
<sequence length="239" mass="28407">MADAARNQNRNQSSLLVVRDRFFHAMYFKAAIAYARIFPNTQGNRTAHFIQSFNILRGPGLFACELLENTINMLKGCYRRMAQKGVLRVEIVPEEFGYDNFYMSGLPFTDEEHSDLKVHWQNKFRGIGPKTKKYYLLEKQTTEHPKNDFIKQLYSNRTLYYHYDPNRKTESVDITDKEKHNYYIVEYSLEYGFLRLSHQTRQNLKIPVYVVRLDPNTNKCFKNSLSRFLLKEFVGYETF</sequence>
<evidence type="ECO:0000313" key="1">
    <source>
        <dbReference type="EnsemblMetazoa" id="MESCA007500-PA"/>
    </source>
</evidence>
<accession>T1GUT0</accession>
<proteinExistence type="predicted"/>
<name>T1GUT0_MEGSC</name>
<dbReference type="EMBL" id="CAQQ02137286">
    <property type="status" value="NOT_ANNOTATED_CDS"/>
    <property type="molecule type" value="Genomic_DNA"/>
</dbReference>
<dbReference type="PANTHER" id="PTHR21650">
    <property type="entry name" value="MEMBRALIN/KINETOCHORE PROTEIN NUF2"/>
    <property type="match status" value="1"/>
</dbReference>
<dbReference type="AlphaFoldDB" id="T1GUT0"/>
<dbReference type="Proteomes" id="UP000015102">
    <property type="component" value="Unassembled WGS sequence"/>
</dbReference>
<dbReference type="EMBL" id="CAQQ02137285">
    <property type="status" value="NOT_ANNOTATED_CDS"/>
    <property type="molecule type" value="Genomic_DNA"/>
</dbReference>
<keyword evidence="2" id="KW-1185">Reference proteome</keyword>
<protein>
    <submittedName>
        <fullName evidence="1">Uncharacterized protein</fullName>
    </submittedName>
</protein>
<evidence type="ECO:0000313" key="2">
    <source>
        <dbReference type="Proteomes" id="UP000015102"/>
    </source>
</evidence>
<dbReference type="Pfam" id="PF09746">
    <property type="entry name" value="Membralin"/>
    <property type="match status" value="1"/>
</dbReference>
<dbReference type="PANTHER" id="PTHR21650:SF4">
    <property type="entry name" value="MEMBRALIN"/>
    <property type="match status" value="1"/>
</dbReference>
<dbReference type="InterPro" id="IPR019144">
    <property type="entry name" value="Membralin"/>
</dbReference>
<dbReference type="GO" id="GO:0005783">
    <property type="term" value="C:endoplasmic reticulum"/>
    <property type="evidence" value="ECO:0007669"/>
    <property type="project" value="TreeGrafter"/>
</dbReference>
<dbReference type="STRING" id="36166.T1GUT0"/>
<organism evidence="1 2">
    <name type="scientific">Megaselia scalaris</name>
    <name type="common">Humpbacked fly</name>
    <name type="synonym">Phora scalaris</name>
    <dbReference type="NCBI Taxonomy" id="36166"/>
    <lineage>
        <taxon>Eukaryota</taxon>
        <taxon>Metazoa</taxon>
        <taxon>Ecdysozoa</taxon>
        <taxon>Arthropoda</taxon>
        <taxon>Hexapoda</taxon>
        <taxon>Insecta</taxon>
        <taxon>Pterygota</taxon>
        <taxon>Neoptera</taxon>
        <taxon>Endopterygota</taxon>
        <taxon>Diptera</taxon>
        <taxon>Brachycera</taxon>
        <taxon>Muscomorpha</taxon>
        <taxon>Platypezoidea</taxon>
        <taxon>Phoridae</taxon>
        <taxon>Megaseliini</taxon>
        <taxon>Megaselia</taxon>
    </lineage>
</organism>
<dbReference type="GO" id="GO:0034976">
    <property type="term" value="P:response to endoplasmic reticulum stress"/>
    <property type="evidence" value="ECO:0007669"/>
    <property type="project" value="TreeGrafter"/>
</dbReference>
<dbReference type="HOGENOM" id="CLU_019069_0_0_1"/>
<reference evidence="1" key="2">
    <citation type="submission" date="2015-06" db="UniProtKB">
        <authorList>
            <consortium name="EnsemblMetazoa"/>
        </authorList>
    </citation>
    <scope>IDENTIFICATION</scope>
</reference>
<dbReference type="EnsemblMetazoa" id="MESCA007500-RA">
    <property type="protein sequence ID" value="MESCA007500-PA"/>
    <property type="gene ID" value="MESCA007500"/>
</dbReference>
<dbReference type="GO" id="GO:1904294">
    <property type="term" value="P:positive regulation of ERAD pathway"/>
    <property type="evidence" value="ECO:0007669"/>
    <property type="project" value="TreeGrafter"/>
</dbReference>